<reference evidence="2 3" key="1">
    <citation type="submission" date="2014-11" db="EMBL/GenBank/DDBJ databases">
        <authorList>
            <person name="Zhu J."/>
            <person name="Qi W."/>
            <person name="Song R."/>
        </authorList>
    </citation>
    <scope>NUCLEOTIDE SEQUENCE [LARGE SCALE GENOMIC DNA]</scope>
</reference>
<feature type="transmembrane region" description="Helical" evidence="1">
    <location>
        <begin position="300"/>
        <end position="322"/>
    </location>
</feature>
<sequence length="462" mass="50812">MSFLLLVFYLVGAFARLAIQLALMVIINWSPLGPSSWPSGWALRKGLIIASYLGLCLVVIMIAPLVFVAFALACGSFIGLGFLLFVWSWRSSANASENRAAGRQPVTQQASTRPSATRLAPVLPAPLMDDGNARTGPHDLCAICSNAFSDVSPRSQLVRTPYPCCLTNVCGDCSAKCRETSSLCPFCRTDLSPFERTACQFLEDAGRRRKRWGWFRRLSLRRSRSLPRSSSMVMSFLLLVFYLVGAFARLAIQLALMVIINWSPLGPSSWPSGWALRKGLIIASYLGLCLVVIMIAPLVFVAFALACGSFIGLGFLLFVWSWRSSANASENRAAGRQPVTQQASTRPSATRAAPVLPAPLMDDCNAHTGPHDLCAICSNAFSDVSPRSQLVRTPYPCCLTNVCGDCSAKCRETSSLCPFCRTDLSRFERTACQFLEDAGRRRKRWGWFRRLSLRRSRRCGGT</sequence>
<evidence type="ECO:0000313" key="3">
    <source>
        <dbReference type="Proteomes" id="UP000041254"/>
    </source>
</evidence>
<dbReference type="VEuPathDB" id="CryptoDB:Vbra_23116"/>
<feature type="transmembrane region" description="Helical" evidence="1">
    <location>
        <begin position="232"/>
        <end position="262"/>
    </location>
</feature>
<dbReference type="EMBL" id="CDMY01001020">
    <property type="protein sequence ID" value="CEM39072.1"/>
    <property type="molecule type" value="Genomic_DNA"/>
</dbReference>
<organism evidence="2 3">
    <name type="scientific">Vitrella brassicaformis (strain CCMP3155)</name>
    <dbReference type="NCBI Taxonomy" id="1169540"/>
    <lineage>
        <taxon>Eukaryota</taxon>
        <taxon>Sar</taxon>
        <taxon>Alveolata</taxon>
        <taxon>Colpodellida</taxon>
        <taxon>Vitrellaceae</taxon>
        <taxon>Vitrella</taxon>
    </lineage>
</organism>
<evidence type="ECO:0008006" key="4">
    <source>
        <dbReference type="Google" id="ProtNLM"/>
    </source>
</evidence>
<proteinExistence type="predicted"/>
<dbReference type="Proteomes" id="UP000041254">
    <property type="component" value="Unassembled WGS sequence"/>
</dbReference>
<dbReference type="InterPro" id="IPR013083">
    <property type="entry name" value="Znf_RING/FYVE/PHD"/>
</dbReference>
<feature type="transmembrane region" description="Helical" evidence="1">
    <location>
        <begin position="274"/>
        <end position="293"/>
    </location>
</feature>
<protein>
    <recommendedName>
        <fullName evidence="4">RING-type domain-containing protein</fullName>
    </recommendedName>
</protein>
<name>A0A0G4H5J1_VITBC</name>
<keyword evidence="3" id="KW-1185">Reference proteome</keyword>
<keyword evidence="1" id="KW-0812">Transmembrane</keyword>
<accession>A0A0G4H5J1</accession>
<gene>
    <name evidence="2" type="ORF">Vbra_23116</name>
</gene>
<keyword evidence="1" id="KW-0472">Membrane</keyword>
<dbReference type="Gene3D" id="3.30.40.10">
    <property type="entry name" value="Zinc/RING finger domain, C3HC4 (zinc finger)"/>
    <property type="match status" value="1"/>
</dbReference>
<evidence type="ECO:0000313" key="2">
    <source>
        <dbReference type="EMBL" id="CEM39072.1"/>
    </source>
</evidence>
<keyword evidence="1" id="KW-1133">Transmembrane helix</keyword>
<dbReference type="InParanoid" id="A0A0G4H5J1"/>
<dbReference type="AlphaFoldDB" id="A0A0G4H5J1"/>
<feature type="transmembrane region" description="Helical" evidence="1">
    <location>
        <begin position="41"/>
        <end position="62"/>
    </location>
</feature>
<feature type="transmembrane region" description="Helical" evidence="1">
    <location>
        <begin position="6"/>
        <end position="29"/>
    </location>
</feature>
<evidence type="ECO:0000256" key="1">
    <source>
        <dbReference type="SAM" id="Phobius"/>
    </source>
</evidence>
<feature type="transmembrane region" description="Helical" evidence="1">
    <location>
        <begin position="68"/>
        <end position="89"/>
    </location>
</feature>